<name>A0ABU4BR17_RHOGO</name>
<protein>
    <recommendedName>
        <fullName evidence="4">DUF732 domain-containing protein</fullName>
    </recommendedName>
</protein>
<organism evidence="2 3">
    <name type="scientific">Rhodococcus globerulus</name>
    <dbReference type="NCBI Taxonomy" id="33008"/>
    <lineage>
        <taxon>Bacteria</taxon>
        <taxon>Bacillati</taxon>
        <taxon>Actinomycetota</taxon>
        <taxon>Actinomycetes</taxon>
        <taxon>Mycobacteriales</taxon>
        <taxon>Nocardiaceae</taxon>
        <taxon>Rhodococcus</taxon>
    </lineage>
</organism>
<evidence type="ECO:0000313" key="3">
    <source>
        <dbReference type="Proteomes" id="UP001185927"/>
    </source>
</evidence>
<reference evidence="2 3" key="1">
    <citation type="submission" date="2023-10" db="EMBL/GenBank/DDBJ databases">
        <title>Development of a sustainable strategy for remediation of hydrocarbon-contaminated territories based on the waste exchange concept.</title>
        <authorList>
            <person name="Krivoruchko A."/>
        </authorList>
    </citation>
    <scope>NUCLEOTIDE SEQUENCE [LARGE SCALE GENOMIC DNA]</scope>
    <source>
        <strain evidence="2 3">IEGM 1203</strain>
    </source>
</reference>
<gene>
    <name evidence="2" type="ORF">R3Q16_08445</name>
</gene>
<dbReference type="RefSeq" id="WP_219112404.1">
    <property type="nucleotide sequence ID" value="NZ_CP079698.1"/>
</dbReference>
<dbReference type="PROSITE" id="PS51257">
    <property type="entry name" value="PROKAR_LIPOPROTEIN"/>
    <property type="match status" value="1"/>
</dbReference>
<evidence type="ECO:0008006" key="4">
    <source>
        <dbReference type="Google" id="ProtNLM"/>
    </source>
</evidence>
<dbReference type="EMBL" id="JAWLKB010000003">
    <property type="protein sequence ID" value="MDV6266629.1"/>
    <property type="molecule type" value="Genomic_DNA"/>
</dbReference>
<dbReference type="Proteomes" id="UP001185927">
    <property type="component" value="Unassembled WGS sequence"/>
</dbReference>
<proteinExistence type="predicted"/>
<accession>A0ABU4BR17</accession>
<feature type="chain" id="PRO_5047337311" description="DUF732 domain-containing protein" evidence="1">
    <location>
        <begin position="24"/>
        <end position="233"/>
    </location>
</feature>
<keyword evidence="1" id="KW-0732">Signal</keyword>
<comment type="caution">
    <text evidence="2">The sequence shown here is derived from an EMBL/GenBank/DDBJ whole genome shotgun (WGS) entry which is preliminary data.</text>
</comment>
<keyword evidence="3" id="KW-1185">Reference proteome</keyword>
<sequence length="233" mass="25304">MSLRIVPALTGVVVVLAGLVAVACTPDQNSRDVAGIEQTPNPRYFAERPSDAPMNPSVHCLDADFANMSVDESVIYWQNIFDDQRIHYPEQSFPSREDLENQKRAEWSHVVNDSVPTGGDAAFARDVCGLPQLDGALYNGIALRELRGHAAELGRRACTSIAEQGTAGLWQSVQALEFDRSDIAAHEYLIHSAIVHVCPQLSDFATGSAGIEQCADLIPDLSARPEEGVFCVN</sequence>
<evidence type="ECO:0000256" key="1">
    <source>
        <dbReference type="SAM" id="SignalP"/>
    </source>
</evidence>
<evidence type="ECO:0000313" key="2">
    <source>
        <dbReference type="EMBL" id="MDV6266629.1"/>
    </source>
</evidence>
<feature type="signal peptide" evidence="1">
    <location>
        <begin position="1"/>
        <end position="23"/>
    </location>
</feature>